<name>A0A7J7EA01_DICBM</name>
<reference evidence="1 2" key="1">
    <citation type="journal article" date="2020" name="Mol. Biol. Evol.">
        <title>Interspecific Gene Flow and the Evolution of Specialization in Black and White Rhinoceros.</title>
        <authorList>
            <person name="Moodley Y."/>
            <person name="Westbury M.V."/>
            <person name="Russo I.M."/>
            <person name="Gopalakrishnan S."/>
            <person name="Rakotoarivelo A."/>
            <person name="Olsen R.A."/>
            <person name="Prost S."/>
            <person name="Tunstall T."/>
            <person name="Ryder O.A."/>
            <person name="Dalen L."/>
            <person name="Bruford M.W."/>
        </authorList>
    </citation>
    <scope>NUCLEOTIDE SEQUENCE [LARGE SCALE GENOMIC DNA]</scope>
    <source>
        <strain evidence="1">SBR-YM</strain>
        <tissue evidence="1">Skin</tissue>
    </source>
</reference>
<evidence type="ECO:0000313" key="1">
    <source>
        <dbReference type="EMBL" id="KAF5912196.1"/>
    </source>
</evidence>
<evidence type="ECO:0000313" key="2">
    <source>
        <dbReference type="Proteomes" id="UP000551758"/>
    </source>
</evidence>
<sequence length="82" mass="8751">MNIVIYCIKISASVDMHRKCSCAGTGCTWTSGSSEKSNYESCSQGMLVSMVLFSTPTTSSRLKFFIPAVKSSSPGNGNELSI</sequence>
<accession>A0A7J7EA01</accession>
<dbReference type="AlphaFoldDB" id="A0A7J7EA01"/>
<organism evidence="1 2">
    <name type="scientific">Diceros bicornis minor</name>
    <name type="common">South-central black rhinoceros</name>
    <dbReference type="NCBI Taxonomy" id="77932"/>
    <lineage>
        <taxon>Eukaryota</taxon>
        <taxon>Metazoa</taxon>
        <taxon>Chordata</taxon>
        <taxon>Craniata</taxon>
        <taxon>Vertebrata</taxon>
        <taxon>Euteleostomi</taxon>
        <taxon>Mammalia</taxon>
        <taxon>Eutheria</taxon>
        <taxon>Laurasiatheria</taxon>
        <taxon>Perissodactyla</taxon>
        <taxon>Rhinocerotidae</taxon>
        <taxon>Diceros</taxon>
    </lineage>
</organism>
<comment type="caution">
    <text evidence="1">The sequence shown here is derived from an EMBL/GenBank/DDBJ whole genome shotgun (WGS) entry which is preliminary data.</text>
</comment>
<dbReference type="EMBL" id="JACDTQ010003868">
    <property type="protein sequence ID" value="KAF5912196.1"/>
    <property type="molecule type" value="Genomic_DNA"/>
</dbReference>
<keyword evidence="2" id="KW-1185">Reference proteome</keyword>
<gene>
    <name evidence="1" type="ORF">HPG69_003472</name>
</gene>
<dbReference type="Proteomes" id="UP000551758">
    <property type="component" value="Unassembled WGS sequence"/>
</dbReference>
<protein>
    <submittedName>
        <fullName evidence="1">Uncharacterized protein</fullName>
    </submittedName>
</protein>
<proteinExistence type="predicted"/>